<dbReference type="PROSITE" id="PS50146">
    <property type="entry name" value="DAGK"/>
    <property type="match status" value="1"/>
</dbReference>
<dbReference type="Gene3D" id="3.40.50.10330">
    <property type="entry name" value="Probable inorganic polyphosphate/atp-NAD kinase, domain 1"/>
    <property type="match status" value="1"/>
</dbReference>
<keyword evidence="1" id="KW-0808">Transferase</keyword>
<name>A0A835ZEA1_9STRA</name>
<dbReference type="PANTHER" id="PTHR12358:SF112">
    <property type="entry name" value="LD11247P-RELATED"/>
    <property type="match status" value="1"/>
</dbReference>
<dbReference type="SUPFAM" id="SSF111331">
    <property type="entry name" value="NAD kinase/diacylglycerol kinase-like"/>
    <property type="match status" value="1"/>
</dbReference>
<keyword evidence="4" id="KW-0067">ATP-binding</keyword>
<dbReference type="InterPro" id="IPR016064">
    <property type="entry name" value="NAD/diacylglycerol_kinase_sf"/>
</dbReference>
<feature type="region of interest" description="Disordered" evidence="5">
    <location>
        <begin position="1"/>
        <end position="20"/>
    </location>
</feature>
<dbReference type="InterPro" id="IPR017438">
    <property type="entry name" value="ATP-NAD_kinase_N"/>
</dbReference>
<organism evidence="7 8">
    <name type="scientific">Tribonema minus</name>
    <dbReference type="NCBI Taxonomy" id="303371"/>
    <lineage>
        <taxon>Eukaryota</taxon>
        <taxon>Sar</taxon>
        <taxon>Stramenopiles</taxon>
        <taxon>Ochrophyta</taxon>
        <taxon>PX clade</taxon>
        <taxon>Xanthophyceae</taxon>
        <taxon>Tribonematales</taxon>
        <taxon>Tribonemataceae</taxon>
        <taxon>Tribonema</taxon>
    </lineage>
</organism>
<dbReference type="GO" id="GO:0001727">
    <property type="term" value="F:lipid kinase activity"/>
    <property type="evidence" value="ECO:0007669"/>
    <property type="project" value="TreeGrafter"/>
</dbReference>
<evidence type="ECO:0000256" key="2">
    <source>
        <dbReference type="ARBA" id="ARBA00022741"/>
    </source>
</evidence>
<dbReference type="Gene3D" id="2.60.200.40">
    <property type="match status" value="1"/>
</dbReference>
<dbReference type="OrthoDB" id="3853857at2759"/>
<dbReference type="EMBL" id="JAFCMP010000010">
    <property type="protein sequence ID" value="KAG5192105.1"/>
    <property type="molecule type" value="Genomic_DNA"/>
</dbReference>
<dbReference type="GO" id="GO:0005737">
    <property type="term" value="C:cytoplasm"/>
    <property type="evidence" value="ECO:0007669"/>
    <property type="project" value="TreeGrafter"/>
</dbReference>
<dbReference type="SMART" id="SM00046">
    <property type="entry name" value="DAGKc"/>
    <property type="match status" value="1"/>
</dbReference>
<keyword evidence="8" id="KW-1185">Reference proteome</keyword>
<reference evidence="7" key="1">
    <citation type="submission" date="2021-02" db="EMBL/GenBank/DDBJ databases">
        <title>First Annotated Genome of the Yellow-green Alga Tribonema minus.</title>
        <authorList>
            <person name="Mahan K.M."/>
        </authorList>
    </citation>
    <scope>NUCLEOTIDE SEQUENCE</scope>
    <source>
        <strain evidence="7">UTEX B ZZ1240</strain>
    </source>
</reference>
<dbReference type="Pfam" id="PF19279">
    <property type="entry name" value="YegS_C"/>
    <property type="match status" value="1"/>
</dbReference>
<keyword evidence="3 7" id="KW-0418">Kinase</keyword>
<evidence type="ECO:0000256" key="3">
    <source>
        <dbReference type="ARBA" id="ARBA00022777"/>
    </source>
</evidence>
<accession>A0A835ZEA1</accession>
<keyword evidence="2" id="KW-0547">Nucleotide-binding</keyword>
<dbReference type="GO" id="GO:0046512">
    <property type="term" value="P:sphingosine biosynthetic process"/>
    <property type="evidence" value="ECO:0007669"/>
    <property type="project" value="TreeGrafter"/>
</dbReference>
<evidence type="ECO:0000256" key="1">
    <source>
        <dbReference type="ARBA" id="ARBA00022679"/>
    </source>
</evidence>
<dbReference type="Proteomes" id="UP000664859">
    <property type="component" value="Unassembled WGS sequence"/>
</dbReference>
<sequence>MPFLSPPTAPGRIPLPSPPGGLRRGFPAPYVNTPWGGGLVPFYGAAPQQGFYGGPYGYFAPGLATAAPTTAGGGGAAAGAAGGAAAAAPAGAAAAAPAGGGGGGGGGGAGAGSVAQALGPGPGGSGGGWAARAQDATGTFKSNGMPISVSLFSSSLEWQEEHLPSQQPSRTGRINFEDVVGAAAEGDAEAPLLRVFAYPAAKRAAAIAFATRSSATAVHPVRAKLLVFVSPVSGRGKGWSVWTKTLQPVLDQAGAAYTVIKTQRQHHARDIVAGKAGLADDDVRGNAREALVSANGGGNVPASGDVDVAAYDTVAVIGGDGMLFEVLQGLQRRSDCAAQLRRLNLAVVPSGSGNGLCHTVLAASGEAVSALSASFVVARGQPRAVDVSRVTTSAGKTYLALLSQGWAMFSDLDFGLEGCRWMGASRFDVAIGGCIARFRSYRARISWLPADPLAPPTAFEPDAVPALGEPLGSAWHTVEGNFTLYLTSQVSHISGDGCVDPASQKAGVVAVSHISGDGYVDPASRLGDGTLQLMYIERQAMGRMAVLNFFLAIPEGKHLSKEGVKAVRCRAVRLEPLTNRHVGMHALDGERIEYGALQQVILPRAANVLCGPCAQQQSGDVPLASSMA</sequence>
<dbReference type="InterPro" id="IPR045540">
    <property type="entry name" value="YegS/DAGK_C"/>
</dbReference>
<dbReference type="GO" id="GO:0005524">
    <property type="term" value="F:ATP binding"/>
    <property type="evidence" value="ECO:0007669"/>
    <property type="project" value="UniProtKB-KW"/>
</dbReference>
<evidence type="ECO:0000256" key="4">
    <source>
        <dbReference type="ARBA" id="ARBA00022840"/>
    </source>
</evidence>
<evidence type="ECO:0000313" key="7">
    <source>
        <dbReference type="EMBL" id="KAG5192105.1"/>
    </source>
</evidence>
<comment type="caution">
    <text evidence="7">The sequence shown here is derived from an EMBL/GenBank/DDBJ whole genome shotgun (WGS) entry which is preliminary data.</text>
</comment>
<evidence type="ECO:0000313" key="8">
    <source>
        <dbReference type="Proteomes" id="UP000664859"/>
    </source>
</evidence>
<feature type="compositionally biased region" description="Pro residues" evidence="5">
    <location>
        <begin position="1"/>
        <end position="19"/>
    </location>
</feature>
<protein>
    <submittedName>
        <fullName evidence="7">ATP-NAD kinase-like domain-containing protein</fullName>
    </submittedName>
</protein>
<feature type="domain" description="DAGKc" evidence="6">
    <location>
        <begin position="220"/>
        <end position="395"/>
    </location>
</feature>
<evidence type="ECO:0000256" key="5">
    <source>
        <dbReference type="SAM" id="MobiDB-lite"/>
    </source>
</evidence>
<dbReference type="InterPro" id="IPR050187">
    <property type="entry name" value="Lipid_Phosphate_FormReg"/>
</dbReference>
<gene>
    <name evidence="7" type="ORF">JKP88DRAFT_352049</name>
</gene>
<dbReference type="GO" id="GO:0016020">
    <property type="term" value="C:membrane"/>
    <property type="evidence" value="ECO:0007669"/>
    <property type="project" value="TreeGrafter"/>
</dbReference>
<proteinExistence type="predicted"/>
<evidence type="ECO:0000259" key="6">
    <source>
        <dbReference type="PROSITE" id="PS50146"/>
    </source>
</evidence>
<dbReference type="PANTHER" id="PTHR12358">
    <property type="entry name" value="SPHINGOSINE KINASE"/>
    <property type="match status" value="1"/>
</dbReference>
<dbReference type="Pfam" id="PF00781">
    <property type="entry name" value="DAGK_cat"/>
    <property type="match status" value="1"/>
</dbReference>
<dbReference type="InterPro" id="IPR001206">
    <property type="entry name" value="Diacylglycerol_kinase_cat_dom"/>
</dbReference>
<dbReference type="AlphaFoldDB" id="A0A835ZEA1"/>